<proteinExistence type="predicted"/>
<sequence length="955" mass="103664">MVKTATEITTWLRRYLRSQLNVNWLGQNATLTELGLDSISLSELIVSLEKWLEISIPIEIGDQANDTDKLIAILEDLSRRSRDTITGERNYKSFINPYLATKLEQLKIDRTFVRARGSYLFDEHGREYIDFMAQYGALPFGHHPPDIWNAIQQLQSEAEPIFTQPSFLHSAGQLAERLISLAPSGLRYVTFSNSGAESVEVAIKMARSATRRTGILSTRWGFHGKTLAALSATGNTDYQKSFGAPLSGFEYAEFGDIESLERCFAAKPDYYAAFIVEPIQGEGGVNVPPPGYLREVKEICGRYGVLLIVDEVQTGLGRTGALFACQEEGICPDILTLAKALGGGIVPIGAILATERAYSEKFALKHSSTFAGNALAARAGLATLDLLTRDNGAAIEHVRSEGAYLKSRLEEIRAEFPWPIEGIHGRGFMLGIRFTSDRSFCPENFLGIAAEQRELGQFVASYLLNVEGVRLAPTLNRGNVLRIQPPLNATREQCDRVIGAIERTVAVLASGRTGIFYQGILRKTSPSIAPFDRNPARSPVTEPIPPVVRRFAFLVHPLDEQSYADYDPTLDSLTPRELREFAATMDGLVDPVVGSTAYIRSLDGTVVAGDFILIGHTAEQLKAMYLNDALAVLREGLELAKQRGAGIVGLGAYTSVVSGGGQFLADAGIPLTSGNSYTVVSGIDALDSAVRQDGNVWEALSACVWGATGAIGSSMAALLAERVSRLILIGNRASVPEVAREKLLQTARAIVEHVRESSAPVATLAGQIRQSRDTLSDDELIQVLESSGRLILTTNPNVLAMADVVVSAISQPGQYIDDDLLKPGAIVCDISRPGTLKSSIVHTRPDVIAIDGGIVALPNSPRIGPYGIASGTSYACMAETILLALDGHFQNTSLGRELKMSEILRQKALAEKHGFKIAGLRSFGKLLTPQDWYRYLLARSAGREPIEIRTLKHIV</sequence>
<dbReference type="InterPro" id="IPR015421">
    <property type="entry name" value="PyrdxlP-dep_Trfase_major"/>
</dbReference>
<dbReference type="GO" id="GO:0030170">
    <property type="term" value="F:pyridoxal phosphate binding"/>
    <property type="evidence" value="ECO:0007669"/>
    <property type="project" value="InterPro"/>
</dbReference>
<dbReference type="InterPro" id="IPR036291">
    <property type="entry name" value="NAD(P)-bd_dom_sf"/>
</dbReference>
<evidence type="ECO:0000256" key="3">
    <source>
        <dbReference type="ARBA" id="ARBA00022679"/>
    </source>
</evidence>
<comment type="cofactor">
    <cofactor evidence="1">
        <name>pyridoxal 5'-phosphate</name>
        <dbReference type="ChEBI" id="CHEBI:597326"/>
    </cofactor>
</comment>
<gene>
    <name evidence="6" type="ORF">EWV63_12340</name>
</gene>
<dbReference type="AlphaFoldDB" id="A0A552AJT7"/>
<accession>A0A552AJT7</accession>
<evidence type="ECO:0000259" key="5">
    <source>
        <dbReference type="PROSITE" id="PS50075"/>
    </source>
</evidence>
<reference evidence="6 7" key="1">
    <citation type="submission" date="2019-01" db="EMBL/GenBank/DDBJ databases">
        <title>Coherence of Microcystis species and biogeography revealed through population genomics.</title>
        <authorList>
            <person name="Perez-Carrascal O.M."/>
            <person name="Terrat Y."/>
            <person name="Giani A."/>
            <person name="Fortin N."/>
            <person name="Tromas N."/>
            <person name="Shapiro B.J."/>
        </authorList>
    </citation>
    <scope>NUCLEOTIDE SEQUENCE [LARGE SCALE GENOMIC DNA]</scope>
    <source>
        <strain evidence="6">Ma_OC_H_19870700_S124</strain>
    </source>
</reference>
<keyword evidence="4" id="KW-0663">Pyridoxal phosphate</keyword>
<dbReference type="CDD" id="cd00610">
    <property type="entry name" value="OAT_like"/>
    <property type="match status" value="1"/>
</dbReference>
<dbReference type="InterPro" id="IPR005814">
    <property type="entry name" value="Aminotrans_3"/>
</dbReference>
<dbReference type="Gene3D" id="3.40.640.10">
    <property type="entry name" value="Type I PLP-dependent aspartate aminotransferase-like (Major domain)"/>
    <property type="match status" value="1"/>
</dbReference>
<dbReference type="Gene3D" id="1.10.1200.10">
    <property type="entry name" value="ACP-like"/>
    <property type="match status" value="1"/>
</dbReference>
<evidence type="ECO:0000313" key="6">
    <source>
        <dbReference type="EMBL" id="TRT85751.1"/>
    </source>
</evidence>
<dbReference type="InterPro" id="IPR050103">
    <property type="entry name" value="Class-III_PLP-dep_AT"/>
</dbReference>
<dbReference type="PROSITE" id="PS00600">
    <property type="entry name" value="AA_TRANSFER_CLASS_3"/>
    <property type="match status" value="1"/>
</dbReference>
<keyword evidence="3 6" id="KW-0808">Transferase</keyword>
<dbReference type="SUPFAM" id="SSF53383">
    <property type="entry name" value="PLP-dependent transferases"/>
    <property type="match status" value="1"/>
</dbReference>
<feature type="domain" description="Carrier" evidence="5">
    <location>
        <begin position="3"/>
        <end position="78"/>
    </location>
</feature>
<dbReference type="InterPro" id="IPR015424">
    <property type="entry name" value="PyrdxlP-dep_Trfase"/>
</dbReference>
<protein>
    <submittedName>
        <fullName evidence="6">Aminotransferase class III-fold pyridoxal phosphate-dependent enzyme</fullName>
    </submittedName>
</protein>
<name>A0A552AJT7_MICAE</name>
<dbReference type="Pfam" id="PF00202">
    <property type="entry name" value="Aminotran_3"/>
    <property type="match status" value="1"/>
</dbReference>
<organism evidence="6 7">
    <name type="scientific">Microcystis aeruginosa Ma_OC_H_19870700_S124</name>
    <dbReference type="NCBI Taxonomy" id="2486262"/>
    <lineage>
        <taxon>Bacteria</taxon>
        <taxon>Bacillati</taxon>
        <taxon>Cyanobacteriota</taxon>
        <taxon>Cyanophyceae</taxon>
        <taxon>Oscillatoriophycideae</taxon>
        <taxon>Chroococcales</taxon>
        <taxon>Microcystaceae</taxon>
        <taxon>Microcystis</taxon>
    </lineage>
</organism>
<dbReference type="Gene3D" id="3.40.50.720">
    <property type="entry name" value="NAD(P)-binding Rossmann-like Domain"/>
    <property type="match status" value="1"/>
</dbReference>
<evidence type="ECO:0000313" key="7">
    <source>
        <dbReference type="Proteomes" id="UP000316280"/>
    </source>
</evidence>
<dbReference type="InterPro" id="IPR009081">
    <property type="entry name" value="PP-bd_ACP"/>
</dbReference>
<dbReference type="Pfam" id="PF00550">
    <property type="entry name" value="PP-binding"/>
    <property type="match status" value="1"/>
</dbReference>
<dbReference type="GO" id="GO:0042802">
    <property type="term" value="F:identical protein binding"/>
    <property type="evidence" value="ECO:0007669"/>
    <property type="project" value="TreeGrafter"/>
</dbReference>
<dbReference type="FunFam" id="3.40.640.10:FF:000004">
    <property type="entry name" value="Acetylornithine aminotransferase"/>
    <property type="match status" value="1"/>
</dbReference>
<dbReference type="PROSITE" id="PS50075">
    <property type="entry name" value="CARRIER"/>
    <property type="match status" value="1"/>
</dbReference>
<dbReference type="PANTHER" id="PTHR11986:SF79">
    <property type="entry name" value="ACETYLORNITHINE AMINOTRANSFERASE, MITOCHONDRIAL"/>
    <property type="match status" value="1"/>
</dbReference>
<dbReference type="InterPro" id="IPR036736">
    <property type="entry name" value="ACP-like_sf"/>
</dbReference>
<dbReference type="Proteomes" id="UP000316280">
    <property type="component" value="Unassembled WGS sequence"/>
</dbReference>
<evidence type="ECO:0000256" key="1">
    <source>
        <dbReference type="ARBA" id="ARBA00001933"/>
    </source>
</evidence>
<dbReference type="PANTHER" id="PTHR11986">
    <property type="entry name" value="AMINOTRANSFERASE CLASS III"/>
    <property type="match status" value="1"/>
</dbReference>
<comment type="caution">
    <text evidence="6">The sequence shown here is derived from an EMBL/GenBank/DDBJ whole genome shotgun (WGS) entry which is preliminary data.</text>
</comment>
<evidence type="ECO:0000256" key="4">
    <source>
        <dbReference type="ARBA" id="ARBA00022898"/>
    </source>
</evidence>
<dbReference type="EMBL" id="SFBR01000104">
    <property type="protein sequence ID" value="TRT85751.1"/>
    <property type="molecule type" value="Genomic_DNA"/>
</dbReference>
<dbReference type="InterPro" id="IPR049704">
    <property type="entry name" value="Aminotrans_3_PPA_site"/>
</dbReference>
<dbReference type="SUPFAM" id="SSF51735">
    <property type="entry name" value="NAD(P)-binding Rossmann-fold domains"/>
    <property type="match status" value="1"/>
</dbReference>
<dbReference type="InterPro" id="IPR015422">
    <property type="entry name" value="PyrdxlP-dep_Trfase_small"/>
</dbReference>
<dbReference type="SUPFAM" id="SSF47336">
    <property type="entry name" value="ACP-like"/>
    <property type="match status" value="1"/>
</dbReference>
<dbReference type="Gene3D" id="3.90.1150.10">
    <property type="entry name" value="Aspartate Aminotransferase, domain 1"/>
    <property type="match status" value="1"/>
</dbReference>
<keyword evidence="2 6" id="KW-0032">Aminotransferase</keyword>
<dbReference type="GO" id="GO:0008483">
    <property type="term" value="F:transaminase activity"/>
    <property type="evidence" value="ECO:0007669"/>
    <property type="project" value="UniProtKB-KW"/>
</dbReference>
<evidence type="ECO:0000256" key="2">
    <source>
        <dbReference type="ARBA" id="ARBA00022576"/>
    </source>
</evidence>